<comment type="caution">
    <text evidence="2">The sequence shown here is derived from an EMBL/GenBank/DDBJ whole genome shotgun (WGS) entry which is preliminary data.</text>
</comment>
<protein>
    <submittedName>
        <fullName evidence="2">Uncharacterized protein</fullName>
    </submittedName>
</protein>
<evidence type="ECO:0000313" key="2">
    <source>
        <dbReference type="EMBL" id="KAF7994991.1"/>
    </source>
</evidence>
<dbReference type="AlphaFoldDB" id="A0A834XY45"/>
<name>A0A834XY45_APHGI</name>
<gene>
    <name evidence="2" type="ORF">HCN44_004463</name>
</gene>
<sequence length="232" mass="26386">MHLIKSDIMMTTLLLLLLNIKNILADCCLPFWTVEPQIVVNDFSLYYKDCTNGLCFYETCGHSGWINGYFFNQSIPIDYSVIDEKFLGTSFFNRNRYCGKGACNPFGCFCEDGCQTDCCSPAWTVEPQNVVNDFPLYYKTCKDGVCVYETCGLSGWINGYFFNQSIPIDYSVTDKKFLSTSFFTRNRYCGKGTCNPFGCFCEDGCQTDITKNPYVDCTDKLGIIRCEVNINN</sequence>
<feature type="signal peptide" evidence="1">
    <location>
        <begin position="1"/>
        <end position="25"/>
    </location>
</feature>
<proteinExistence type="predicted"/>
<feature type="chain" id="PRO_5032966245" evidence="1">
    <location>
        <begin position="26"/>
        <end position="232"/>
    </location>
</feature>
<reference evidence="2 3" key="1">
    <citation type="submission" date="2020-08" db="EMBL/GenBank/DDBJ databases">
        <title>Aphidius gifuensis genome sequencing and assembly.</title>
        <authorList>
            <person name="Du Z."/>
        </authorList>
    </citation>
    <scope>NUCLEOTIDE SEQUENCE [LARGE SCALE GENOMIC DNA]</scope>
    <source>
        <strain evidence="2">YNYX2018</strain>
        <tissue evidence="2">Adults</tissue>
    </source>
</reference>
<dbReference type="InterPro" id="IPR025061">
    <property type="entry name" value="Diedel"/>
</dbReference>
<dbReference type="EMBL" id="JACMRX010000002">
    <property type="protein sequence ID" value="KAF7994991.1"/>
    <property type="molecule type" value="Genomic_DNA"/>
</dbReference>
<keyword evidence="1" id="KW-0732">Signal</keyword>
<accession>A0A834XY45</accession>
<evidence type="ECO:0000256" key="1">
    <source>
        <dbReference type="SAM" id="SignalP"/>
    </source>
</evidence>
<dbReference type="OrthoDB" id="3737830at2759"/>
<evidence type="ECO:0000313" key="3">
    <source>
        <dbReference type="Proteomes" id="UP000639338"/>
    </source>
</evidence>
<keyword evidence="3" id="KW-1185">Reference proteome</keyword>
<organism evidence="2 3">
    <name type="scientific">Aphidius gifuensis</name>
    <name type="common">Parasitoid wasp</name>
    <dbReference type="NCBI Taxonomy" id="684658"/>
    <lineage>
        <taxon>Eukaryota</taxon>
        <taxon>Metazoa</taxon>
        <taxon>Ecdysozoa</taxon>
        <taxon>Arthropoda</taxon>
        <taxon>Hexapoda</taxon>
        <taxon>Insecta</taxon>
        <taxon>Pterygota</taxon>
        <taxon>Neoptera</taxon>
        <taxon>Endopterygota</taxon>
        <taxon>Hymenoptera</taxon>
        <taxon>Apocrita</taxon>
        <taxon>Ichneumonoidea</taxon>
        <taxon>Braconidae</taxon>
        <taxon>Aphidiinae</taxon>
        <taxon>Aphidius</taxon>
    </lineage>
</organism>
<dbReference type="Pfam" id="PF13164">
    <property type="entry name" value="Diedel"/>
    <property type="match status" value="1"/>
</dbReference>
<dbReference type="Gene3D" id="3.30.70.2800">
    <property type="match status" value="1"/>
</dbReference>
<dbReference type="Proteomes" id="UP000639338">
    <property type="component" value="Unassembled WGS sequence"/>
</dbReference>